<keyword evidence="2" id="KW-0732">Signal</keyword>
<dbReference type="AlphaFoldDB" id="A0A4P7NFV7"/>
<name>A0A4P7NFV7_PYROR</name>
<evidence type="ECO:0000313" key="3">
    <source>
        <dbReference type="EMBL" id="QBZ60776.1"/>
    </source>
</evidence>
<evidence type="ECO:0000313" key="4">
    <source>
        <dbReference type="Proteomes" id="UP000294847"/>
    </source>
</evidence>
<feature type="region of interest" description="Disordered" evidence="1">
    <location>
        <begin position="25"/>
        <end position="50"/>
    </location>
</feature>
<proteinExistence type="predicted"/>
<gene>
    <name evidence="3" type="ORF">PoMZ_07718</name>
</gene>
<evidence type="ECO:0000256" key="2">
    <source>
        <dbReference type="SAM" id="SignalP"/>
    </source>
</evidence>
<dbReference type="EMBL" id="CP034207">
    <property type="protein sequence ID" value="QBZ60776.1"/>
    <property type="molecule type" value="Genomic_DNA"/>
</dbReference>
<sequence>MKISALILAIASVALAVNIDLPPISPGGGGNTQRVNNRAVEQDDTPSIDD</sequence>
<organism evidence="3 4">
    <name type="scientific">Pyricularia oryzae</name>
    <name type="common">Rice blast fungus</name>
    <name type="synonym">Magnaporthe oryzae</name>
    <dbReference type="NCBI Taxonomy" id="318829"/>
    <lineage>
        <taxon>Eukaryota</taxon>
        <taxon>Fungi</taxon>
        <taxon>Dikarya</taxon>
        <taxon>Ascomycota</taxon>
        <taxon>Pezizomycotina</taxon>
        <taxon>Sordariomycetes</taxon>
        <taxon>Sordariomycetidae</taxon>
        <taxon>Magnaporthales</taxon>
        <taxon>Pyriculariaceae</taxon>
        <taxon>Pyricularia</taxon>
    </lineage>
</organism>
<dbReference type="Proteomes" id="UP000294847">
    <property type="component" value="Chromosome 4"/>
</dbReference>
<feature type="signal peptide" evidence="2">
    <location>
        <begin position="1"/>
        <end position="16"/>
    </location>
</feature>
<feature type="chain" id="PRO_5020632067" evidence="2">
    <location>
        <begin position="17"/>
        <end position="50"/>
    </location>
</feature>
<accession>A0A4P7NFV7</accession>
<protein>
    <submittedName>
        <fullName evidence="3">Uncharacterized protein</fullName>
    </submittedName>
</protein>
<evidence type="ECO:0000256" key="1">
    <source>
        <dbReference type="SAM" id="MobiDB-lite"/>
    </source>
</evidence>
<reference evidence="3 4" key="1">
    <citation type="journal article" date="2019" name="Mol. Biol. Evol.">
        <title>Blast fungal genomes show frequent chromosomal changes, gene gains and losses, and effector gene turnover.</title>
        <authorList>
            <person name="Gomez Luciano L.B."/>
            <person name="Jason Tsai I."/>
            <person name="Chuma I."/>
            <person name="Tosa Y."/>
            <person name="Chen Y.H."/>
            <person name="Li J.Y."/>
            <person name="Li M.Y."/>
            <person name="Jade Lu M.Y."/>
            <person name="Nakayashiki H."/>
            <person name="Li W.H."/>
        </authorList>
    </citation>
    <scope>NUCLEOTIDE SEQUENCE [LARGE SCALE GENOMIC DNA]</scope>
    <source>
        <strain evidence="3">MZ5-1-6</strain>
    </source>
</reference>